<dbReference type="HOGENOM" id="CLU_123170_2_1_0"/>
<reference evidence="3" key="1">
    <citation type="submission" date="2007-05" db="EMBL/GenBank/DDBJ databases">
        <title>Complete sequence of Thermotoga petrophila RKU-1.</title>
        <authorList>
            <consortium name="US DOE Joint Genome Institute"/>
            <person name="Copeland A."/>
            <person name="Lucas S."/>
            <person name="Lapidus A."/>
            <person name="Barry K."/>
            <person name="Glavina del Rio T."/>
            <person name="Dalin E."/>
            <person name="Tice H."/>
            <person name="Pitluck S."/>
            <person name="Sims D."/>
            <person name="Brettin T."/>
            <person name="Bruce D."/>
            <person name="Detter J.C."/>
            <person name="Han C."/>
            <person name="Tapia R."/>
            <person name="Schmutz J."/>
            <person name="Larimer F."/>
            <person name="Land M."/>
            <person name="Hauser L."/>
            <person name="Kyrpides N."/>
            <person name="Mikhailova N."/>
            <person name="Nelson K."/>
            <person name="Gogarten J.P."/>
            <person name="Noll K."/>
            <person name="Richardson P."/>
        </authorList>
    </citation>
    <scope>NUCLEOTIDE SEQUENCE [LARGE SCALE GENOMIC DNA]</scope>
    <source>
        <strain evidence="3">ATCC BAA-488 / DSM 13995 / JCM 10881 / RKU-1</strain>
    </source>
</reference>
<dbReference type="SMART" id="SM00748">
    <property type="entry name" value="HEPN"/>
    <property type="match status" value="1"/>
</dbReference>
<accession>A5IJF9</accession>
<dbReference type="KEGG" id="tpt:Tpet_0303"/>
<dbReference type="PROSITE" id="PS50910">
    <property type="entry name" value="HEPN"/>
    <property type="match status" value="1"/>
</dbReference>
<dbReference type="eggNOG" id="COG2250">
    <property type="taxonomic scope" value="Bacteria"/>
</dbReference>
<dbReference type="Pfam" id="PF05168">
    <property type="entry name" value="HEPN"/>
    <property type="match status" value="1"/>
</dbReference>
<reference evidence="2 3" key="2">
    <citation type="journal article" date="2009" name="Proc. Natl. Acad. Sci. U.S.A.">
        <title>On the chimeric nature, thermophilic origin, and phylogenetic placement of the Thermotogales.</title>
        <authorList>
            <person name="Zhaxybayeva O."/>
            <person name="Swithers K.S."/>
            <person name="Lapierre P."/>
            <person name="Fournier G.P."/>
            <person name="Bickhart D.M."/>
            <person name="DeBoy R.T."/>
            <person name="Nelson K.E."/>
            <person name="Nesbo C.L."/>
            <person name="Doolittle W.F."/>
            <person name="Gogarten J.P."/>
            <person name="Noll K.M."/>
        </authorList>
    </citation>
    <scope>NUCLEOTIDE SEQUENCE [LARGE SCALE GENOMIC DNA]</scope>
    <source>
        <strain evidence="3">ATCC BAA-488 / DSM 13995 / JCM 10881 / RKU-1</strain>
    </source>
</reference>
<protein>
    <submittedName>
        <fullName evidence="2">HEPN domain protein</fullName>
    </submittedName>
</protein>
<dbReference type="RefSeq" id="WP_011942968.1">
    <property type="nucleotide sequence ID" value="NC_009486.1"/>
</dbReference>
<evidence type="ECO:0000313" key="3">
    <source>
        <dbReference type="Proteomes" id="UP000006558"/>
    </source>
</evidence>
<dbReference type="InterPro" id="IPR007842">
    <property type="entry name" value="HEPN_dom"/>
</dbReference>
<name>A5IJF9_THEP1</name>
<sequence length="136" mass="15678">MKGGIDLERSKDWLDAAKDDLEHAKHDLEHGFYNWACFSSQQAAEKAVKAVFQRMGAQAWGYSVPDFLGELSSRFEIPEELMDFALELDKAYIPTRYPDALPSGSPRNRYSRIEAERLVDYVKKIVRFCEDLLSRI</sequence>
<dbReference type="Gene3D" id="1.20.120.330">
    <property type="entry name" value="Nucleotidyltransferases domain 2"/>
    <property type="match status" value="1"/>
</dbReference>
<feature type="domain" description="HEPN" evidence="1">
    <location>
        <begin position="14"/>
        <end position="125"/>
    </location>
</feature>
<proteinExistence type="predicted"/>
<dbReference type="EMBL" id="CP000702">
    <property type="protein sequence ID" value="ABQ46332.1"/>
    <property type="molecule type" value="Genomic_DNA"/>
</dbReference>
<evidence type="ECO:0000259" key="1">
    <source>
        <dbReference type="PROSITE" id="PS50910"/>
    </source>
</evidence>
<gene>
    <name evidence="2" type="ordered locus">Tpet_0303</name>
</gene>
<evidence type="ECO:0000313" key="2">
    <source>
        <dbReference type="EMBL" id="ABQ46332.1"/>
    </source>
</evidence>
<dbReference type="Proteomes" id="UP000006558">
    <property type="component" value="Chromosome"/>
</dbReference>
<dbReference type="AlphaFoldDB" id="A5IJF9"/>
<dbReference type="STRING" id="390874.Tpet_0303"/>
<dbReference type="SUPFAM" id="SSF81593">
    <property type="entry name" value="Nucleotidyltransferase substrate binding subunit/domain"/>
    <property type="match status" value="1"/>
</dbReference>
<organism evidence="2 3">
    <name type="scientific">Thermotoga petrophila (strain ATCC BAA-488 / DSM 13995 / JCM 10881 / RKU-1)</name>
    <dbReference type="NCBI Taxonomy" id="390874"/>
    <lineage>
        <taxon>Bacteria</taxon>
        <taxon>Thermotogati</taxon>
        <taxon>Thermotogota</taxon>
        <taxon>Thermotogae</taxon>
        <taxon>Thermotogales</taxon>
        <taxon>Thermotogaceae</taxon>
        <taxon>Thermotoga</taxon>
    </lineage>
</organism>